<evidence type="ECO:0000256" key="2">
    <source>
        <dbReference type="SAM" id="SignalP"/>
    </source>
</evidence>
<keyword evidence="2" id="KW-0732">Signal</keyword>
<accession>A0AB37ZA73</accession>
<organism evidence="3 4">
    <name type="scientific">Pseudomonas peli</name>
    <dbReference type="NCBI Taxonomy" id="592361"/>
    <lineage>
        <taxon>Bacteria</taxon>
        <taxon>Pseudomonadati</taxon>
        <taxon>Pseudomonadota</taxon>
        <taxon>Gammaproteobacteria</taxon>
        <taxon>Pseudomonadales</taxon>
        <taxon>Pseudomonadaceae</taxon>
        <taxon>Pseudomonas</taxon>
    </lineage>
</organism>
<keyword evidence="1" id="KW-0472">Membrane</keyword>
<sequence length="117" mass="11869">MRKIITLCAVAALLNSPLGQADQIISAQSDTRVGGGFSGLTGFMLGGAAGGPVGALIGGGLGYLAGSQAQETMGMEQTLYVLRDENGNTRSIRSSDARFVEGQQVTLQGSHITASAP</sequence>
<keyword evidence="4" id="KW-1185">Reference proteome</keyword>
<keyword evidence="1" id="KW-1133">Transmembrane helix</keyword>
<evidence type="ECO:0000256" key="1">
    <source>
        <dbReference type="SAM" id="Phobius"/>
    </source>
</evidence>
<protein>
    <submittedName>
        <fullName evidence="3">Outer membrane lipoprotein SlyB</fullName>
    </submittedName>
</protein>
<feature type="chain" id="PRO_5044223476" evidence="2">
    <location>
        <begin position="22"/>
        <end position="117"/>
    </location>
</feature>
<evidence type="ECO:0000313" key="4">
    <source>
        <dbReference type="Proteomes" id="UP000242418"/>
    </source>
</evidence>
<feature type="transmembrane region" description="Helical" evidence="1">
    <location>
        <begin position="45"/>
        <end position="65"/>
    </location>
</feature>
<keyword evidence="1" id="KW-0812">Transmembrane</keyword>
<gene>
    <name evidence="3" type="ORF">SAMN05216370_3107</name>
</gene>
<feature type="signal peptide" evidence="2">
    <location>
        <begin position="1"/>
        <end position="21"/>
    </location>
</feature>
<reference evidence="3 4" key="1">
    <citation type="submission" date="2016-10" db="EMBL/GenBank/DDBJ databases">
        <authorList>
            <person name="Varghese N."/>
            <person name="Submissions S."/>
        </authorList>
    </citation>
    <scope>NUCLEOTIDE SEQUENCE [LARGE SCALE GENOMIC DNA]</scope>
    <source>
        <strain evidence="3 4">DSM 17833</strain>
    </source>
</reference>
<proteinExistence type="predicted"/>
<dbReference type="EMBL" id="FMTL01000002">
    <property type="protein sequence ID" value="SCW71862.1"/>
    <property type="molecule type" value="Genomic_DNA"/>
</dbReference>
<dbReference type="RefSeq" id="WP_090253995.1">
    <property type="nucleotide sequence ID" value="NZ_FMTL01000002.1"/>
</dbReference>
<name>A0AB37ZA73_9PSED</name>
<evidence type="ECO:0000313" key="3">
    <source>
        <dbReference type="EMBL" id="SCW71862.1"/>
    </source>
</evidence>
<dbReference type="Proteomes" id="UP000242418">
    <property type="component" value="Unassembled WGS sequence"/>
</dbReference>
<keyword evidence="3" id="KW-0449">Lipoprotein</keyword>
<dbReference type="AlphaFoldDB" id="A0AB37ZA73"/>
<comment type="caution">
    <text evidence="3">The sequence shown here is derived from an EMBL/GenBank/DDBJ whole genome shotgun (WGS) entry which is preliminary data.</text>
</comment>